<dbReference type="InterPro" id="IPR050481">
    <property type="entry name" value="UDP-glycosyltransf_plant"/>
</dbReference>
<organism evidence="4 5">
    <name type="scientific">Papaver atlanticum</name>
    <dbReference type="NCBI Taxonomy" id="357466"/>
    <lineage>
        <taxon>Eukaryota</taxon>
        <taxon>Viridiplantae</taxon>
        <taxon>Streptophyta</taxon>
        <taxon>Embryophyta</taxon>
        <taxon>Tracheophyta</taxon>
        <taxon>Spermatophyta</taxon>
        <taxon>Magnoliopsida</taxon>
        <taxon>Ranunculales</taxon>
        <taxon>Papaveraceae</taxon>
        <taxon>Papaveroideae</taxon>
        <taxon>Papaver</taxon>
    </lineage>
</organism>
<dbReference type="GO" id="GO:0035251">
    <property type="term" value="F:UDP-glucosyltransferase activity"/>
    <property type="evidence" value="ECO:0007669"/>
    <property type="project" value="InterPro"/>
</dbReference>
<evidence type="ECO:0000313" key="5">
    <source>
        <dbReference type="Proteomes" id="UP001202328"/>
    </source>
</evidence>
<name>A0AAD4TA20_9MAGN</name>
<dbReference type="Gene3D" id="3.40.50.2000">
    <property type="entry name" value="Glycogen Phosphorylase B"/>
    <property type="match status" value="3"/>
</dbReference>
<dbReference type="InterPro" id="IPR002213">
    <property type="entry name" value="UDP_glucos_trans"/>
</dbReference>
<dbReference type="PANTHER" id="PTHR48048:SF30">
    <property type="entry name" value="GLYCOSYLTRANSFERASE"/>
    <property type="match status" value="1"/>
</dbReference>
<dbReference type="CDD" id="cd03784">
    <property type="entry name" value="GT1_Gtf-like"/>
    <property type="match status" value="1"/>
</dbReference>
<evidence type="ECO:0000256" key="1">
    <source>
        <dbReference type="ARBA" id="ARBA00009995"/>
    </source>
</evidence>
<evidence type="ECO:0000256" key="2">
    <source>
        <dbReference type="ARBA" id="ARBA00022676"/>
    </source>
</evidence>
<dbReference type="SUPFAM" id="SSF53756">
    <property type="entry name" value="UDP-Glycosyltransferase/glycogen phosphorylase"/>
    <property type="match status" value="1"/>
</dbReference>
<reference evidence="4" key="1">
    <citation type="submission" date="2022-04" db="EMBL/GenBank/DDBJ databases">
        <title>A functionally conserved STORR gene fusion in Papaver species that diverged 16.8 million years ago.</title>
        <authorList>
            <person name="Catania T."/>
        </authorList>
    </citation>
    <scope>NUCLEOTIDE SEQUENCE</scope>
    <source>
        <strain evidence="4">S-188037</strain>
    </source>
</reference>
<comment type="similarity">
    <text evidence="1">Belongs to the UDP-glycosyltransferase family.</text>
</comment>
<keyword evidence="2" id="KW-0328">Glycosyltransferase</keyword>
<evidence type="ECO:0000313" key="4">
    <source>
        <dbReference type="EMBL" id="KAI3944598.1"/>
    </source>
</evidence>
<gene>
    <name evidence="4" type="ORF">MKW98_021056</name>
</gene>
<evidence type="ECO:0000256" key="3">
    <source>
        <dbReference type="ARBA" id="ARBA00022679"/>
    </source>
</evidence>
<protein>
    <submittedName>
        <fullName evidence="4">Uncharacterized protein</fullName>
    </submittedName>
</protein>
<comment type="caution">
    <text evidence="4">The sequence shown here is derived from an EMBL/GenBank/DDBJ whole genome shotgun (WGS) entry which is preliminary data.</text>
</comment>
<keyword evidence="5" id="KW-1185">Reference proteome</keyword>
<proteinExistence type="inferred from homology"/>
<accession>A0AAD4TA20</accession>
<dbReference type="PANTHER" id="PTHR48048">
    <property type="entry name" value="GLYCOSYLTRANSFERASE"/>
    <property type="match status" value="1"/>
</dbReference>
<dbReference type="AlphaFoldDB" id="A0AAD4TA20"/>
<sequence>MNSKTTSQTTPYINQISKTTPSIVFHHLPTQQLGKSQTFFEYLHQNNPLVHESLDFIVSQNYKICSFIFDMFCSASLQVTTKLQIPSYFFYTSGANAFTVLLHLPALNNSWKSVVDHADVRSLLLPNTYLNIPGLPPILSTDLPSSSLNPKDASHEPFMFISKTAVQAKGIIVNSFESLEPRAVKAIKGGLCSPDSVTPPLYPIGPLIAEPTASSETCDCLTWMDKQPSESVVFLCFGSGGVFSEDQLNEIAVGLEKSRQRFLWVVRIAPPKEKNGHNSGSTEPGLDELLPEGFLERTRERAVCAGVPMIGWPLYAEQRVNRVALVKELKLSLWLNESENGLVNAAEIEARVNILMDSDEGRALKERVTVAKNEAKLALSEGGSTRNALAKLVESLGEGQS</sequence>
<dbReference type="Proteomes" id="UP001202328">
    <property type="component" value="Unassembled WGS sequence"/>
</dbReference>
<dbReference type="EMBL" id="JAJJMB010004025">
    <property type="protein sequence ID" value="KAI3944598.1"/>
    <property type="molecule type" value="Genomic_DNA"/>
</dbReference>
<keyword evidence="3" id="KW-0808">Transferase</keyword>